<dbReference type="EMBL" id="KQ001768">
    <property type="protein sequence ID" value="KJP84965.1"/>
    <property type="molecule type" value="Genomic_DNA"/>
</dbReference>
<feature type="compositionally biased region" description="Polar residues" evidence="1">
    <location>
        <begin position="118"/>
        <end position="128"/>
    </location>
</feature>
<feature type="region of interest" description="Disordered" evidence="1">
    <location>
        <begin position="153"/>
        <end position="194"/>
    </location>
</feature>
<feature type="transmembrane region" description="Helical" evidence="2">
    <location>
        <begin position="383"/>
        <end position="406"/>
    </location>
</feature>
<feature type="compositionally biased region" description="Low complexity" evidence="1">
    <location>
        <begin position="299"/>
        <end position="310"/>
    </location>
</feature>
<feature type="compositionally biased region" description="Pro residues" evidence="1">
    <location>
        <begin position="107"/>
        <end position="117"/>
    </location>
</feature>
<gene>
    <name evidence="3" type="ORF">AK88_05404</name>
</gene>
<protein>
    <recommendedName>
        <fullName evidence="5">Schizont-infected cell agglutination extracellular alpha domain-containing protein</fullName>
    </recommendedName>
</protein>
<dbReference type="Proteomes" id="UP000054561">
    <property type="component" value="Unassembled WGS sequence"/>
</dbReference>
<keyword evidence="4" id="KW-1185">Reference proteome</keyword>
<keyword evidence="2" id="KW-0472">Membrane</keyword>
<proteinExistence type="predicted"/>
<dbReference type="OMA" id="PEANKEC"/>
<feature type="compositionally biased region" description="Gly residues" evidence="1">
    <location>
        <begin position="282"/>
        <end position="293"/>
    </location>
</feature>
<sequence length="411" mass="42331">MQRWFDRNMGRLNDGYVGVLRRDCKVSIGGSRKGENEDTLMEHIRGRIQQEMKDVGQELQQKVQELKNKMHDSAGTKSIMDILEEQVKREKDPSSKTAPDKVSGASGPPPPPPPRRPSTPQDPATSGTGPAGTDTDHTGKCTGRTAVHVAKNAGQGIPGASSTTTLSFVSSPEANKECENKSKDSGPDLRLPPWSTIRNITSVSSIFFPVFEFIGEAHASGPPSPSQEEAGKSVPSSPTQAPSPEPEPEPATTTTTTTTSSSGAAAGSPGPPGPAGKAGESGPSGPGSSGPGSTGHQNPASSSPASPPSATTDQGLGSNNTTGRNDFGLGTDPPKAAGDLGGNYGPGPPQVPHTVHPQNVPSTDGGPASPDLTDTVLTATTPILFFLTSVIVALLGYSLWKALLVCSQKQL</sequence>
<evidence type="ECO:0000256" key="1">
    <source>
        <dbReference type="SAM" id="MobiDB-lite"/>
    </source>
</evidence>
<feature type="compositionally biased region" description="Basic and acidic residues" evidence="1">
    <location>
        <begin position="174"/>
        <end position="187"/>
    </location>
</feature>
<feature type="region of interest" description="Disordered" evidence="1">
    <location>
        <begin position="216"/>
        <end position="371"/>
    </location>
</feature>
<evidence type="ECO:0000313" key="3">
    <source>
        <dbReference type="EMBL" id="KJP84965.1"/>
    </source>
</evidence>
<keyword evidence="2" id="KW-1133">Transmembrane helix</keyword>
<feature type="compositionally biased region" description="Low complexity" evidence="1">
    <location>
        <begin position="250"/>
        <end position="268"/>
    </location>
</feature>
<evidence type="ECO:0008006" key="5">
    <source>
        <dbReference type="Google" id="ProtNLM"/>
    </source>
</evidence>
<name>A0A0D9QD27_PLAFR</name>
<evidence type="ECO:0000256" key="2">
    <source>
        <dbReference type="SAM" id="Phobius"/>
    </source>
</evidence>
<organism evidence="3 4">
    <name type="scientific">Plasmodium fragile</name>
    <dbReference type="NCBI Taxonomy" id="5857"/>
    <lineage>
        <taxon>Eukaryota</taxon>
        <taxon>Sar</taxon>
        <taxon>Alveolata</taxon>
        <taxon>Apicomplexa</taxon>
        <taxon>Aconoidasida</taxon>
        <taxon>Haemosporida</taxon>
        <taxon>Plasmodiidae</taxon>
        <taxon>Plasmodium</taxon>
        <taxon>Plasmodium (Plasmodium)</taxon>
    </lineage>
</organism>
<reference evidence="3 4" key="1">
    <citation type="submission" date="2014-03" db="EMBL/GenBank/DDBJ databases">
        <title>The Genome Sequence of Plasmodium fragile nilgiri.</title>
        <authorList>
            <consortium name="The Broad Institute Genomics Platform"/>
            <consortium name="The Broad Institute Genome Sequencing Center for Infectious Disease"/>
            <person name="Neafsey D."/>
            <person name="Duraisingh M."/>
            <person name="Young S.K."/>
            <person name="Zeng Q."/>
            <person name="Gargeya S."/>
            <person name="Abouelleil A."/>
            <person name="Alvarado L."/>
            <person name="Chapman S.B."/>
            <person name="Gainer-Dewar J."/>
            <person name="Goldberg J."/>
            <person name="Griggs A."/>
            <person name="Gujja S."/>
            <person name="Hansen M."/>
            <person name="Howarth C."/>
            <person name="Imamovic A."/>
            <person name="Larimer J."/>
            <person name="Pearson M."/>
            <person name="Poon T.W."/>
            <person name="Priest M."/>
            <person name="Roberts A."/>
            <person name="Saif S."/>
            <person name="Shea T."/>
            <person name="Sykes S."/>
            <person name="Wortman J."/>
            <person name="Nusbaum C."/>
            <person name="Birren B."/>
        </authorList>
    </citation>
    <scope>NUCLEOTIDE SEQUENCE [LARGE SCALE GENOMIC DNA]</scope>
    <source>
        <strain evidence="4">nilgiri</strain>
    </source>
</reference>
<dbReference type="RefSeq" id="XP_012338429.1">
    <property type="nucleotide sequence ID" value="XM_012483006.1"/>
</dbReference>
<feature type="region of interest" description="Disordered" evidence="1">
    <location>
        <begin position="87"/>
        <end position="141"/>
    </location>
</feature>
<dbReference type="AlphaFoldDB" id="A0A0D9QD27"/>
<dbReference type="GeneID" id="24270718"/>
<feature type="compositionally biased region" description="Polar residues" evidence="1">
    <location>
        <begin position="311"/>
        <end position="324"/>
    </location>
</feature>
<feature type="compositionally biased region" description="Polar residues" evidence="1">
    <location>
        <begin position="160"/>
        <end position="173"/>
    </location>
</feature>
<accession>A0A0D9QD27</accession>
<dbReference type="VEuPathDB" id="PlasmoDB:AK88_05404"/>
<evidence type="ECO:0000313" key="4">
    <source>
        <dbReference type="Proteomes" id="UP000054561"/>
    </source>
</evidence>
<keyword evidence="2" id="KW-0812">Transmembrane</keyword>